<dbReference type="InterPro" id="IPR017029">
    <property type="entry name" value="Phage_head_put"/>
</dbReference>
<dbReference type="KEGG" id="fsm:CCS41_06490"/>
<reference evidence="1 2" key="1">
    <citation type="submission" date="2017-05" db="EMBL/GenBank/DDBJ databases">
        <title>Genome sequence of Candidatus Fukatsuia symbiotica and Candidatus Hamiltonella defensa from Acyrthosiphon pisum strain 5D.</title>
        <authorList>
            <person name="Patel V.A."/>
            <person name="Chevignon G."/>
            <person name="Russell J.A."/>
            <person name="Oliver K.M."/>
        </authorList>
    </citation>
    <scope>NUCLEOTIDE SEQUENCE [LARGE SCALE GENOMIC DNA]</scope>
    <source>
        <strain evidence="1 2">5D</strain>
    </source>
</reference>
<evidence type="ECO:0000313" key="2">
    <source>
        <dbReference type="Proteomes" id="UP000261875"/>
    </source>
</evidence>
<evidence type="ECO:0000313" key="1">
    <source>
        <dbReference type="EMBL" id="AWK14203.1"/>
    </source>
</evidence>
<dbReference type="Proteomes" id="UP000261875">
    <property type="component" value="Chromosome"/>
</dbReference>
<dbReference type="PIRSF" id="PIRSF034565">
    <property type="entry name" value="UCP034565"/>
    <property type="match status" value="1"/>
</dbReference>
<proteinExistence type="predicted"/>
<dbReference type="AlphaFoldDB" id="A0A2U8I4X3"/>
<dbReference type="OrthoDB" id="8614104at2"/>
<sequence>MSTVNQRLRDEALAHSLFQSRYAHGVAKEKVARLNQYDAELTARLFGKLEKVNPQHIEVKQLARLLASVQAVNQQAMSTLYLSLSEELRTFAEHEAGYHCRLFDTLLPDGVLHRYPLALITAEQVYAAAMAQPFQGRLLRDWVSHLETDRFQRINNAVKNGFLLGDTVEHITRKVRGSRAKQYQDGVLDISRKNLTSVVKTAVNHVAAVARDQFAENNAAMIDRKQWLSTLDNKTSSPCVIRDRLCYTLAGQPLGHHIPYLPGPGRLHFCCRSTETLVIKSWRALGIDLDELDPGTRASLDGQVPADTTYSDWLQQQPYARQVQVLGKTRAKMLREEGRRPDDFFSDKGEWLTLEQLRKITQTE</sequence>
<dbReference type="RefSeq" id="WP_072551164.1">
    <property type="nucleotide sequence ID" value="NZ_CP021659.1"/>
</dbReference>
<keyword evidence="2" id="KW-1185">Reference proteome</keyword>
<organism evidence="1 2">
    <name type="scientific">Candidatus Fukatsuia symbiotica</name>
    <dbReference type="NCBI Taxonomy" id="1878942"/>
    <lineage>
        <taxon>Bacteria</taxon>
        <taxon>Pseudomonadati</taxon>
        <taxon>Pseudomonadota</taxon>
        <taxon>Gammaproteobacteria</taxon>
        <taxon>Enterobacterales</taxon>
        <taxon>Yersiniaceae</taxon>
        <taxon>Candidatus Fukatsuia</taxon>
    </lineage>
</organism>
<gene>
    <name evidence="1" type="ORF">CCS41_06490</name>
</gene>
<dbReference type="EMBL" id="CP021659">
    <property type="protein sequence ID" value="AWK14203.1"/>
    <property type="molecule type" value="Genomic_DNA"/>
</dbReference>
<evidence type="ECO:0008006" key="3">
    <source>
        <dbReference type="Google" id="ProtNLM"/>
    </source>
</evidence>
<protein>
    <recommendedName>
        <fullName evidence="3">Phage head morphogenesis domain-containing protein</fullName>
    </recommendedName>
</protein>
<name>A0A2U8I4X3_9GAMM</name>
<accession>A0A2U8I4X3</accession>